<feature type="domain" description="ABC transporter" evidence="3">
    <location>
        <begin position="272"/>
        <end position="525"/>
    </location>
</feature>
<gene>
    <name evidence="4" type="ORF">ACFOGJ_27180</name>
</gene>
<dbReference type="InterPro" id="IPR050107">
    <property type="entry name" value="ABC_carbohydrate_import_ATPase"/>
</dbReference>
<keyword evidence="1" id="KW-0547">Nucleotide-binding</keyword>
<dbReference type="Gene3D" id="3.40.50.300">
    <property type="entry name" value="P-loop containing nucleotide triphosphate hydrolases"/>
    <property type="match status" value="2"/>
</dbReference>
<keyword evidence="5" id="KW-1185">Reference proteome</keyword>
<proteinExistence type="predicted"/>
<dbReference type="CDD" id="cd03216">
    <property type="entry name" value="ABC_Carb_Monos_I"/>
    <property type="match status" value="1"/>
</dbReference>
<feature type="domain" description="ABC transporter" evidence="3">
    <location>
        <begin position="25"/>
        <end position="258"/>
    </location>
</feature>
<reference evidence="5" key="1">
    <citation type="journal article" date="2019" name="Int. J. Syst. Evol. Microbiol.">
        <title>The Global Catalogue of Microorganisms (GCM) 10K type strain sequencing project: providing services to taxonomists for standard genome sequencing and annotation.</title>
        <authorList>
            <consortium name="The Broad Institute Genomics Platform"/>
            <consortium name="The Broad Institute Genome Sequencing Center for Infectious Disease"/>
            <person name="Wu L."/>
            <person name="Ma J."/>
        </authorList>
    </citation>
    <scope>NUCLEOTIDE SEQUENCE [LARGE SCALE GENOMIC DNA]</scope>
    <source>
        <strain evidence="5">KCTC 42964</strain>
    </source>
</reference>
<dbReference type="InterPro" id="IPR027417">
    <property type="entry name" value="P-loop_NTPase"/>
</dbReference>
<dbReference type="Proteomes" id="UP001595528">
    <property type="component" value="Unassembled WGS sequence"/>
</dbReference>
<evidence type="ECO:0000313" key="5">
    <source>
        <dbReference type="Proteomes" id="UP001595528"/>
    </source>
</evidence>
<evidence type="ECO:0000256" key="2">
    <source>
        <dbReference type="ARBA" id="ARBA00022840"/>
    </source>
</evidence>
<dbReference type="PANTHER" id="PTHR43790:SF4">
    <property type="entry name" value="GUANOSINE IMPORT ATP-BINDING PROTEIN NUPO"/>
    <property type="match status" value="1"/>
</dbReference>
<dbReference type="SMART" id="SM00382">
    <property type="entry name" value="AAA"/>
    <property type="match status" value="1"/>
</dbReference>
<protein>
    <submittedName>
        <fullName evidence="4">ABC transporter ATP-binding protein</fullName>
    </submittedName>
</protein>
<evidence type="ECO:0000259" key="3">
    <source>
        <dbReference type="PROSITE" id="PS50893"/>
    </source>
</evidence>
<keyword evidence="2 4" id="KW-0067">ATP-binding</keyword>
<dbReference type="RefSeq" id="WP_379906428.1">
    <property type="nucleotide sequence ID" value="NZ_JBHRTR010000054.1"/>
</dbReference>
<accession>A0ABV7L8V7</accession>
<evidence type="ECO:0000313" key="4">
    <source>
        <dbReference type="EMBL" id="MFC3230959.1"/>
    </source>
</evidence>
<dbReference type="InterPro" id="IPR003593">
    <property type="entry name" value="AAA+_ATPase"/>
</dbReference>
<sequence length="531" mass="55327">MAAAAEGKAGGRARTGPPRIMAAPLRLQGITKRFGALTAVDGVDLEIRAGEVLALLGENGAGKSTLMKLLYGFLPLDAGRIEIEGRPAQLPDPRAAMAAGIGMVFQNFTLIPALSVRDNLRLAWPDAAAWRNRREDAAVVERLHRLAPGIDPERRVADLPVGAWQLVELAKVLNQDARLVILDEPSSVLTPQEAAALHGFVRDLAAEGRRVVIITHKLADVAACADRVAVMRRGRLVDEAAAADRSEGDLVTAMIGTRAPAPARPRLTGRPVPRLELQGLSGRAVDRIEGIDLAIGAGEIVGVAGVAGNGQQALAEIVAGLVAPAAGQVLLDGRPVARPPEARGGGGFRSPIAYVPEEPSRRAVVAELSLAVNLALRRIPELPWLRPLRGLRAGAAGALADWDVRPPEPERPAGTLSGGNLQKLVAARELGGGPAAADGPPDGPGAIVACYPTMGLDVKASAAIYERLFAHAGRGAAILWLSEDLDDLLRHADRIAVLHHGRIAGLLPADGTDAAALGRLMTGGRVDAHAA</sequence>
<comment type="caution">
    <text evidence="4">The sequence shown here is derived from an EMBL/GenBank/DDBJ whole genome shotgun (WGS) entry which is preliminary data.</text>
</comment>
<dbReference type="GO" id="GO:0005524">
    <property type="term" value="F:ATP binding"/>
    <property type="evidence" value="ECO:0007669"/>
    <property type="project" value="UniProtKB-KW"/>
</dbReference>
<name>A0ABV7L8V7_9PROT</name>
<dbReference type="EMBL" id="JBHRTR010000054">
    <property type="protein sequence ID" value="MFC3230959.1"/>
    <property type="molecule type" value="Genomic_DNA"/>
</dbReference>
<dbReference type="CDD" id="cd03215">
    <property type="entry name" value="ABC_Carb_Monos_II"/>
    <property type="match status" value="1"/>
</dbReference>
<dbReference type="PANTHER" id="PTHR43790">
    <property type="entry name" value="CARBOHYDRATE TRANSPORT ATP-BINDING PROTEIN MG119-RELATED"/>
    <property type="match status" value="1"/>
</dbReference>
<dbReference type="SUPFAM" id="SSF52540">
    <property type="entry name" value="P-loop containing nucleoside triphosphate hydrolases"/>
    <property type="match status" value="2"/>
</dbReference>
<dbReference type="InterPro" id="IPR003439">
    <property type="entry name" value="ABC_transporter-like_ATP-bd"/>
</dbReference>
<evidence type="ECO:0000256" key="1">
    <source>
        <dbReference type="ARBA" id="ARBA00022741"/>
    </source>
</evidence>
<organism evidence="4 5">
    <name type="scientific">Marinibaculum pumilum</name>
    <dbReference type="NCBI Taxonomy" id="1766165"/>
    <lineage>
        <taxon>Bacteria</taxon>
        <taxon>Pseudomonadati</taxon>
        <taxon>Pseudomonadota</taxon>
        <taxon>Alphaproteobacteria</taxon>
        <taxon>Rhodospirillales</taxon>
        <taxon>Rhodospirillaceae</taxon>
        <taxon>Marinibaculum</taxon>
    </lineage>
</organism>
<dbReference type="Pfam" id="PF00005">
    <property type="entry name" value="ABC_tran"/>
    <property type="match status" value="2"/>
</dbReference>
<dbReference type="PROSITE" id="PS50893">
    <property type="entry name" value="ABC_TRANSPORTER_2"/>
    <property type="match status" value="2"/>
</dbReference>